<keyword evidence="5 8" id="KW-0560">Oxidoreductase</keyword>
<dbReference type="InterPro" id="IPR002403">
    <property type="entry name" value="Cyt_P450_E_grp-IV"/>
</dbReference>
<evidence type="ECO:0000256" key="3">
    <source>
        <dbReference type="ARBA" id="ARBA00022617"/>
    </source>
</evidence>
<keyword evidence="4 8" id="KW-0479">Metal-binding</keyword>
<evidence type="ECO:0000256" key="6">
    <source>
        <dbReference type="ARBA" id="ARBA00023004"/>
    </source>
</evidence>
<organism evidence="9 10">
    <name type="scientific">Nocardia aurea</name>
    <dbReference type="NCBI Taxonomy" id="2144174"/>
    <lineage>
        <taxon>Bacteria</taxon>
        <taxon>Bacillati</taxon>
        <taxon>Actinomycetota</taxon>
        <taxon>Actinomycetes</taxon>
        <taxon>Mycobacteriales</taxon>
        <taxon>Nocardiaceae</taxon>
        <taxon>Nocardia</taxon>
    </lineage>
</organism>
<comment type="similarity">
    <text evidence="2 8">Belongs to the cytochrome P450 family.</text>
</comment>
<dbReference type="InterPro" id="IPR017972">
    <property type="entry name" value="Cyt_P450_CS"/>
</dbReference>
<dbReference type="InterPro" id="IPR001128">
    <property type="entry name" value="Cyt_P450"/>
</dbReference>
<dbReference type="PANTHER" id="PTHR24286">
    <property type="entry name" value="CYTOCHROME P450 26"/>
    <property type="match status" value="1"/>
</dbReference>
<protein>
    <submittedName>
        <fullName evidence="9">Cytochrome P450</fullName>
    </submittedName>
</protein>
<dbReference type="PROSITE" id="PS00086">
    <property type="entry name" value="CYTOCHROME_P450"/>
    <property type="match status" value="1"/>
</dbReference>
<dbReference type="Proteomes" id="UP001551695">
    <property type="component" value="Unassembled WGS sequence"/>
</dbReference>
<evidence type="ECO:0000256" key="5">
    <source>
        <dbReference type="ARBA" id="ARBA00023002"/>
    </source>
</evidence>
<dbReference type="Pfam" id="PF00067">
    <property type="entry name" value="p450"/>
    <property type="match status" value="1"/>
</dbReference>
<dbReference type="Gene3D" id="1.10.630.10">
    <property type="entry name" value="Cytochrome P450"/>
    <property type="match status" value="1"/>
</dbReference>
<evidence type="ECO:0000256" key="1">
    <source>
        <dbReference type="ARBA" id="ARBA00001971"/>
    </source>
</evidence>
<keyword evidence="3 8" id="KW-0349">Heme</keyword>
<accession>A0ABV3G1V3</accession>
<proteinExistence type="inferred from homology"/>
<evidence type="ECO:0000256" key="8">
    <source>
        <dbReference type="RuleBase" id="RU000461"/>
    </source>
</evidence>
<name>A0ABV3G1V3_9NOCA</name>
<dbReference type="PRINTS" id="PR00465">
    <property type="entry name" value="EP450IV"/>
</dbReference>
<keyword evidence="10" id="KW-1185">Reference proteome</keyword>
<evidence type="ECO:0000313" key="9">
    <source>
        <dbReference type="EMBL" id="MEV0711657.1"/>
    </source>
</evidence>
<evidence type="ECO:0000256" key="2">
    <source>
        <dbReference type="ARBA" id="ARBA00010617"/>
    </source>
</evidence>
<dbReference type="RefSeq" id="WP_357788234.1">
    <property type="nucleotide sequence ID" value="NZ_JBFAKC010000016.1"/>
</dbReference>
<keyword evidence="7 8" id="KW-0503">Monooxygenase</keyword>
<dbReference type="InterPro" id="IPR036396">
    <property type="entry name" value="Cyt_P450_sf"/>
</dbReference>
<comment type="caution">
    <text evidence="9">The sequence shown here is derived from an EMBL/GenBank/DDBJ whole genome shotgun (WGS) entry which is preliminary data.</text>
</comment>
<evidence type="ECO:0000313" key="10">
    <source>
        <dbReference type="Proteomes" id="UP001551695"/>
    </source>
</evidence>
<dbReference type="SUPFAM" id="SSF48264">
    <property type="entry name" value="Cytochrome P450"/>
    <property type="match status" value="1"/>
</dbReference>
<dbReference type="PANTHER" id="PTHR24286:SF24">
    <property type="entry name" value="LANOSTEROL 14-ALPHA DEMETHYLASE"/>
    <property type="match status" value="1"/>
</dbReference>
<evidence type="ECO:0000256" key="4">
    <source>
        <dbReference type="ARBA" id="ARBA00022723"/>
    </source>
</evidence>
<sequence length="480" mass="54226">MVALRSRKSRVPENGLFVEMPNGLLDRAIRRIPERRGILAEPPAGSGLRPIPGHAGLPWLGDSLQSLHYGSAYTLAMVERFGKLVWSRGFGRNMVLAAGGEAIDSVLSNRDRAFVTGQKDLIDPFFHGGLLLLDFEEHRLDRRIMQQAFMPDRLRAYFTKVSELVGERVGQWQVGTPMKLYPSVKKLSMNIAADVFMGVRLGPEADRLASAFEAMLLACESPVRFPVPGGRWRSGLRGRRELERYFAEMVPAKRTGTGSDFFTALCRIETEDGERFSDRKVIDHMIFLLLAAHDTATITTTVAAYFLGKHPEWQRRVRAESLALGDGPLDVDAMNSLTSLDLVIKESMRIIAPVPFIMRKAVKDTEIDGHFVPAGSNVVLGAIANHFLPEYWTDPWKFDPDRFGPERREDKAHRYAWMPFGAGVHKCIGMYFAMHEVKVMLHTMVCDYEWDFPEDYEMPWQMSALPFPKDGVPITLRKRG</sequence>
<evidence type="ECO:0000256" key="7">
    <source>
        <dbReference type="ARBA" id="ARBA00023033"/>
    </source>
</evidence>
<keyword evidence="6 8" id="KW-0408">Iron</keyword>
<reference evidence="9 10" key="1">
    <citation type="submission" date="2024-06" db="EMBL/GenBank/DDBJ databases">
        <title>The Natural Products Discovery Center: Release of the First 8490 Sequenced Strains for Exploring Actinobacteria Biosynthetic Diversity.</title>
        <authorList>
            <person name="Kalkreuter E."/>
            <person name="Kautsar S.A."/>
            <person name="Yang D."/>
            <person name="Bader C.D."/>
            <person name="Teijaro C.N."/>
            <person name="Fluegel L."/>
            <person name="Davis C.M."/>
            <person name="Simpson J.R."/>
            <person name="Lauterbach L."/>
            <person name="Steele A.D."/>
            <person name="Gui C."/>
            <person name="Meng S."/>
            <person name="Li G."/>
            <person name="Viehrig K."/>
            <person name="Ye F."/>
            <person name="Su P."/>
            <person name="Kiefer A.F."/>
            <person name="Nichols A."/>
            <person name="Cepeda A.J."/>
            <person name="Yan W."/>
            <person name="Fan B."/>
            <person name="Jiang Y."/>
            <person name="Adhikari A."/>
            <person name="Zheng C.-J."/>
            <person name="Schuster L."/>
            <person name="Cowan T.M."/>
            <person name="Smanski M.J."/>
            <person name="Chevrette M.G."/>
            <person name="De Carvalho L.P.S."/>
            <person name="Shen B."/>
        </authorList>
    </citation>
    <scope>NUCLEOTIDE SEQUENCE [LARGE SCALE GENOMIC DNA]</scope>
    <source>
        <strain evidence="9 10">NPDC050403</strain>
    </source>
</reference>
<comment type="cofactor">
    <cofactor evidence="1">
        <name>heme</name>
        <dbReference type="ChEBI" id="CHEBI:30413"/>
    </cofactor>
</comment>
<dbReference type="PRINTS" id="PR00385">
    <property type="entry name" value="P450"/>
</dbReference>
<gene>
    <name evidence="9" type="ORF">AB0I48_29275</name>
</gene>
<dbReference type="EMBL" id="JBFAKC010000016">
    <property type="protein sequence ID" value="MEV0711657.1"/>
    <property type="molecule type" value="Genomic_DNA"/>
</dbReference>